<dbReference type="SUPFAM" id="SSF52540">
    <property type="entry name" value="P-loop containing nucleoside triphosphate hydrolases"/>
    <property type="match status" value="1"/>
</dbReference>
<dbReference type="RefSeq" id="WP_309201186.1">
    <property type="nucleotide sequence ID" value="NZ_CP133548.1"/>
</dbReference>
<dbReference type="GO" id="GO:0005737">
    <property type="term" value="C:cytoplasm"/>
    <property type="evidence" value="ECO:0007669"/>
    <property type="project" value="UniProtKB-SubCell"/>
</dbReference>
<dbReference type="AlphaFoldDB" id="A0AA51X6F4"/>
<dbReference type="NCBIfam" id="TIGR00611">
    <property type="entry name" value="recf"/>
    <property type="match status" value="1"/>
</dbReference>
<comment type="subcellular location">
    <subcellularLocation>
        <location evidence="6">Cytoplasm</location>
    </subcellularLocation>
</comment>
<feature type="binding site" evidence="6">
    <location>
        <begin position="30"/>
        <end position="37"/>
    </location>
    <ligand>
        <name>ATP</name>
        <dbReference type="ChEBI" id="CHEBI:30616"/>
    </ligand>
</feature>
<accession>A0AA51X6F4</accession>
<dbReference type="HAMAP" id="MF_00365">
    <property type="entry name" value="RecF"/>
    <property type="match status" value="1"/>
</dbReference>
<keyword evidence="1 6" id="KW-0963">Cytoplasm</keyword>
<dbReference type="InterPro" id="IPR001238">
    <property type="entry name" value="DNA-binding_RecF"/>
</dbReference>
<keyword evidence="4 6" id="KW-0067">ATP-binding</keyword>
<comment type="similarity">
    <text evidence="6">Belongs to the RecF family.</text>
</comment>
<dbReference type="Gene3D" id="1.20.1050.90">
    <property type="entry name" value="RecF/RecN/SMC, N-terminal domain"/>
    <property type="match status" value="1"/>
</dbReference>
<evidence type="ECO:0000313" key="8">
    <source>
        <dbReference type="EMBL" id="WMS86035.1"/>
    </source>
</evidence>
<evidence type="ECO:0000256" key="6">
    <source>
        <dbReference type="HAMAP-Rule" id="MF_00365"/>
    </source>
</evidence>
<evidence type="ECO:0000256" key="1">
    <source>
        <dbReference type="ARBA" id="ARBA00022490"/>
    </source>
</evidence>
<dbReference type="GO" id="GO:0009432">
    <property type="term" value="P:SOS response"/>
    <property type="evidence" value="ECO:0007669"/>
    <property type="project" value="UniProtKB-UniRule"/>
</dbReference>
<sequence length="368" mass="41771">MLIHQLSLSNVRNIARAQLTLHPKLNIITGANGAGKSSLLEALSIISAGKSFRTANIRKVIKEDTESLTVFCTLDGPDGIQKIGLQRDLQGGFKAKRDGKNLTRLVDVSKQLPVFIIYPGFYEQVAEKRANRLKVFDWGVFHVEHNFFELWSKYSKTLKQRNALLKQIKSRVKSNDQLLFWNKTLSALGNELNKSRLRYIDSISTIFQETLSHTKLKDSNIQLSYYRGFNKDHDFLSLLEETSEKDILRGTTQIGPHRADVRFLSGGQNIFEKASRGQQKMLVNALLISMIKRFSEDSGRASMVCLDDLPSELDEYNQEDLIAALSALPMAQILITVITENSLPEAISGYNRHMFHVEHGMFQQRDLQ</sequence>
<evidence type="ECO:0000256" key="2">
    <source>
        <dbReference type="ARBA" id="ARBA00022705"/>
    </source>
</evidence>
<dbReference type="GO" id="GO:0000731">
    <property type="term" value="P:DNA synthesis involved in DNA repair"/>
    <property type="evidence" value="ECO:0007669"/>
    <property type="project" value="TreeGrafter"/>
</dbReference>
<dbReference type="InterPro" id="IPR027417">
    <property type="entry name" value="P-loop_NTPase"/>
</dbReference>
<dbReference type="Pfam" id="PF02463">
    <property type="entry name" value="SMC_N"/>
    <property type="match status" value="1"/>
</dbReference>
<keyword evidence="6" id="KW-0234">DNA repair</keyword>
<evidence type="ECO:0000256" key="3">
    <source>
        <dbReference type="ARBA" id="ARBA00022741"/>
    </source>
</evidence>
<protein>
    <recommendedName>
        <fullName evidence="6">DNA replication and repair protein RecF</fullName>
    </recommendedName>
</protein>
<evidence type="ECO:0000259" key="7">
    <source>
        <dbReference type="Pfam" id="PF02463"/>
    </source>
</evidence>
<evidence type="ECO:0000256" key="4">
    <source>
        <dbReference type="ARBA" id="ARBA00022840"/>
    </source>
</evidence>
<dbReference type="GO" id="GO:0003697">
    <property type="term" value="F:single-stranded DNA binding"/>
    <property type="evidence" value="ECO:0007669"/>
    <property type="project" value="UniProtKB-UniRule"/>
</dbReference>
<dbReference type="GO" id="GO:0006302">
    <property type="term" value="P:double-strand break repair"/>
    <property type="evidence" value="ECO:0007669"/>
    <property type="project" value="TreeGrafter"/>
</dbReference>
<dbReference type="GO" id="GO:0005524">
    <property type="term" value="F:ATP binding"/>
    <property type="evidence" value="ECO:0007669"/>
    <property type="project" value="UniProtKB-UniRule"/>
</dbReference>
<keyword evidence="2 6" id="KW-0235">DNA replication</keyword>
<name>A0AA51X6F4_9GAMM</name>
<keyword evidence="6" id="KW-0227">DNA damage</keyword>
<dbReference type="GO" id="GO:0006260">
    <property type="term" value="P:DNA replication"/>
    <property type="evidence" value="ECO:0007669"/>
    <property type="project" value="UniProtKB-UniRule"/>
</dbReference>
<dbReference type="KEGG" id="plei:Q9312_12485"/>
<keyword evidence="3 6" id="KW-0547">Nucleotide-binding</keyword>
<dbReference type="InterPro" id="IPR042174">
    <property type="entry name" value="RecF_2"/>
</dbReference>
<dbReference type="PANTHER" id="PTHR32182:SF0">
    <property type="entry name" value="DNA REPLICATION AND REPAIR PROTEIN RECF"/>
    <property type="match status" value="1"/>
</dbReference>
<dbReference type="Proteomes" id="UP001239782">
    <property type="component" value="Chromosome"/>
</dbReference>
<dbReference type="InterPro" id="IPR003395">
    <property type="entry name" value="RecF/RecN/SMC_N"/>
</dbReference>
<keyword evidence="5 6" id="KW-0238">DNA-binding</keyword>
<comment type="function">
    <text evidence="6">The RecF protein is involved in DNA metabolism; it is required for DNA replication and normal SOS inducibility. RecF binds preferentially to single-stranded, linear DNA. It also seems to bind ATP.</text>
</comment>
<dbReference type="PANTHER" id="PTHR32182">
    <property type="entry name" value="DNA REPLICATION AND REPAIR PROTEIN RECF"/>
    <property type="match status" value="1"/>
</dbReference>
<evidence type="ECO:0000313" key="9">
    <source>
        <dbReference type="Proteomes" id="UP001239782"/>
    </source>
</evidence>
<reference evidence="8 9" key="1">
    <citation type="submission" date="2023-08" db="EMBL/GenBank/DDBJ databases">
        <title>Pleionea litopenaei sp. nov., isolated from stomach of juvenile Litopenaeus vannamei.</title>
        <authorList>
            <person name="Rho A.M."/>
            <person name="Hwang C.Y."/>
        </authorList>
    </citation>
    <scope>NUCLEOTIDE SEQUENCE [LARGE SCALE GENOMIC DNA]</scope>
    <source>
        <strain evidence="8 9">HL-JVS1</strain>
    </source>
</reference>
<gene>
    <name evidence="6 8" type="primary">recF</name>
    <name evidence="8" type="ORF">Q9312_12485</name>
</gene>
<keyword evidence="6" id="KW-0742">SOS response</keyword>
<proteinExistence type="inferred from homology"/>
<dbReference type="EMBL" id="CP133548">
    <property type="protein sequence ID" value="WMS86035.1"/>
    <property type="molecule type" value="Genomic_DNA"/>
</dbReference>
<dbReference type="Gene3D" id="3.40.50.300">
    <property type="entry name" value="P-loop containing nucleotide triphosphate hydrolases"/>
    <property type="match status" value="1"/>
</dbReference>
<feature type="domain" description="RecF/RecN/SMC N-terminal" evidence="7">
    <location>
        <begin position="3"/>
        <end position="349"/>
    </location>
</feature>
<organism evidence="8 9">
    <name type="scientific">Pleionea litopenaei</name>
    <dbReference type="NCBI Taxonomy" id="3070815"/>
    <lineage>
        <taxon>Bacteria</taxon>
        <taxon>Pseudomonadati</taxon>
        <taxon>Pseudomonadota</taxon>
        <taxon>Gammaproteobacteria</taxon>
        <taxon>Oceanospirillales</taxon>
        <taxon>Pleioneaceae</taxon>
        <taxon>Pleionea</taxon>
    </lineage>
</organism>
<keyword evidence="9" id="KW-1185">Reference proteome</keyword>
<evidence type="ECO:0000256" key="5">
    <source>
        <dbReference type="ARBA" id="ARBA00023125"/>
    </source>
</evidence>